<dbReference type="AlphaFoldDB" id="A0A484B6T8"/>
<dbReference type="PANTHER" id="PTHR21137:SF35">
    <property type="entry name" value="ODORANT RECEPTOR 19A-RELATED"/>
    <property type="match status" value="1"/>
</dbReference>
<keyword evidence="9 10" id="KW-0807">Transducer</keyword>
<dbReference type="GO" id="GO:0007165">
    <property type="term" value="P:signal transduction"/>
    <property type="evidence" value="ECO:0007669"/>
    <property type="project" value="UniProtKB-KW"/>
</dbReference>
<evidence type="ECO:0000313" key="11">
    <source>
        <dbReference type="EMBL" id="TDG44536.1"/>
    </source>
</evidence>
<keyword evidence="7 10" id="KW-0472">Membrane</keyword>
<organism evidence="11 12">
    <name type="scientific">Drosophila navojoa</name>
    <name type="common">Fruit fly</name>
    <dbReference type="NCBI Taxonomy" id="7232"/>
    <lineage>
        <taxon>Eukaryota</taxon>
        <taxon>Metazoa</taxon>
        <taxon>Ecdysozoa</taxon>
        <taxon>Arthropoda</taxon>
        <taxon>Hexapoda</taxon>
        <taxon>Insecta</taxon>
        <taxon>Pterygota</taxon>
        <taxon>Neoptera</taxon>
        <taxon>Endopterygota</taxon>
        <taxon>Diptera</taxon>
        <taxon>Brachycera</taxon>
        <taxon>Muscomorpha</taxon>
        <taxon>Ephydroidea</taxon>
        <taxon>Drosophilidae</taxon>
        <taxon>Drosophila</taxon>
    </lineage>
</organism>
<dbReference type="PANTHER" id="PTHR21137">
    <property type="entry name" value="ODORANT RECEPTOR"/>
    <property type="match status" value="1"/>
</dbReference>
<keyword evidence="8 10" id="KW-0675">Receptor</keyword>
<keyword evidence="12" id="KW-1185">Reference proteome</keyword>
<sequence>MVYKSSAAIGLGHSTAQHSRRTAAEMLFALTKPAPLTEQVRSRDGCIYLYRAMRFIGWRPPKSGMLRYVYLTWTVLTFMWCTTYLPLGFLGSYITEIKHFSPGEFLTSLQVCINAYGSSVKVAITYSQLWRLVKAKDILDKLDLRCTSLEEREKIHLVVARANHAFLIFTIVYCGYAGSTYLSSVLNGHPPWQLYNPFIDWHDGVLKLWTASTLEYIVMSGAVLQDQLSDTYPLIYTLILRTHLDILRERISSLRTDPAMTEDENYEALVKCVIDHKQILDYCALIRPVISGTIFTQFLLCGLVLGLTLINVFFFSDLWTGIASFLFVITALLQTFPFCYTCNLIMDDCEALSHALFQSNWIDSGSRYQSTLLYFLHNVQQPIVFIAGGIFPISMSSNISVAKFAFSVITITKQMNIADKFKSE</sequence>
<reference evidence="11 12" key="1">
    <citation type="journal article" date="2019" name="J. Hered.">
        <title>An Improved Genome Assembly for Drosophila navojoa, the Basal Species in the mojavensis Cluster.</title>
        <authorList>
            <person name="Vanderlinde T."/>
            <person name="Dupim E.G."/>
            <person name="Nazario-Yepiz N.O."/>
            <person name="Carvalho A.B."/>
        </authorList>
    </citation>
    <scope>NUCLEOTIDE SEQUENCE [LARGE SCALE GENOMIC DNA]</scope>
    <source>
        <strain evidence="11">Navoj_Jal97</strain>
        <tissue evidence="11">Whole organism</tissue>
    </source>
</reference>
<dbReference type="EMBL" id="LSRL02000101">
    <property type="protein sequence ID" value="TDG44536.1"/>
    <property type="molecule type" value="Genomic_DNA"/>
</dbReference>
<gene>
    <name evidence="11" type="ORF">AWZ03_009040</name>
</gene>
<dbReference type="OMA" id="HAFLIFT"/>
<dbReference type="Proteomes" id="UP000295192">
    <property type="component" value="Unassembled WGS sequence"/>
</dbReference>
<feature type="transmembrane region" description="Helical" evidence="10">
    <location>
        <begin position="322"/>
        <end position="346"/>
    </location>
</feature>
<comment type="subcellular location">
    <subcellularLocation>
        <location evidence="1 10">Cell membrane</location>
        <topology evidence="1 10">Multi-pass membrane protein</topology>
    </subcellularLocation>
</comment>
<evidence type="ECO:0000256" key="7">
    <source>
        <dbReference type="ARBA" id="ARBA00023136"/>
    </source>
</evidence>
<dbReference type="Pfam" id="PF02949">
    <property type="entry name" value="7tm_6"/>
    <property type="match status" value="1"/>
</dbReference>
<evidence type="ECO:0000256" key="6">
    <source>
        <dbReference type="ARBA" id="ARBA00022989"/>
    </source>
</evidence>
<feature type="transmembrane region" description="Helical" evidence="10">
    <location>
        <begin position="68"/>
        <end position="90"/>
    </location>
</feature>
<evidence type="ECO:0000313" key="12">
    <source>
        <dbReference type="Proteomes" id="UP000295192"/>
    </source>
</evidence>
<keyword evidence="4 10" id="KW-0812">Transmembrane</keyword>
<evidence type="ECO:0000256" key="4">
    <source>
        <dbReference type="ARBA" id="ARBA00022692"/>
    </source>
</evidence>
<dbReference type="GO" id="GO:0005886">
    <property type="term" value="C:plasma membrane"/>
    <property type="evidence" value="ECO:0007669"/>
    <property type="project" value="UniProtKB-SubCell"/>
</dbReference>
<name>A0A484B6T8_DRONA</name>
<evidence type="ECO:0000256" key="10">
    <source>
        <dbReference type="RuleBase" id="RU351113"/>
    </source>
</evidence>
<comment type="similarity">
    <text evidence="10">Belongs to the insect chemoreceptor superfamily. Heteromeric odorant receptor channel (TC 1.A.69) family.</text>
</comment>
<keyword evidence="6 10" id="KW-1133">Transmembrane helix</keyword>
<evidence type="ECO:0000256" key="3">
    <source>
        <dbReference type="ARBA" id="ARBA00022606"/>
    </source>
</evidence>
<keyword evidence="5 10" id="KW-0552">Olfaction</keyword>
<proteinExistence type="inferred from homology"/>
<dbReference type="STRING" id="7232.A0A484B6T8"/>
<accession>A0A484B6T8</accession>
<keyword evidence="2" id="KW-1003">Cell membrane</keyword>
<keyword evidence="3 10" id="KW-0716">Sensory transduction</keyword>
<protein>
    <recommendedName>
        <fullName evidence="10">Odorant receptor</fullName>
    </recommendedName>
</protein>
<dbReference type="OrthoDB" id="6604226at2759"/>
<dbReference type="GO" id="GO:0005549">
    <property type="term" value="F:odorant binding"/>
    <property type="evidence" value="ECO:0007669"/>
    <property type="project" value="InterPro"/>
</dbReference>
<evidence type="ECO:0000256" key="2">
    <source>
        <dbReference type="ARBA" id="ARBA00022475"/>
    </source>
</evidence>
<comment type="caution">
    <text evidence="10">Lacks conserved residue(s) required for the propagation of feature annotation.</text>
</comment>
<dbReference type="GO" id="GO:0004984">
    <property type="term" value="F:olfactory receptor activity"/>
    <property type="evidence" value="ECO:0007669"/>
    <property type="project" value="InterPro"/>
</dbReference>
<evidence type="ECO:0000256" key="9">
    <source>
        <dbReference type="ARBA" id="ARBA00023224"/>
    </source>
</evidence>
<evidence type="ECO:0000256" key="8">
    <source>
        <dbReference type="ARBA" id="ARBA00023170"/>
    </source>
</evidence>
<evidence type="ECO:0000256" key="1">
    <source>
        <dbReference type="ARBA" id="ARBA00004651"/>
    </source>
</evidence>
<evidence type="ECO:0000256" key="5">
    <source>
        <dbReference type="ARBA" id="ARBA00022725"/>
    </source>
</evidence>
<dbReference type="InterPro" id="IPR004117">
    <property type="entry name" value="7tm6_olfct_rcpt"/>
</dbReference>
<comment type="caution">
    <text evidence="11">The sequence shown here is derived from an EMBL/GenBank/DDBJ whole genome shotgun (WGS) entry which is preliminary data.</text>
</comment>
<feature type="transmembrane region" description="Helical" evidence="10">
    <location>
        <begin position="294"/>
        <end position="316"/>
    </location>
</feature>